<proteinExistence type="predicted"/>
<evidence type="ECO:0000313" key="1">
    <source>
        <dbReference type="EMBL" id="MEU5712432.1"/>
    </source>
</evidence>
<dbReference type="EMBL" id="JBFAEG010000036">
    <property type="protein sequence ID" value="MEU5712432.1"/>
    <property type="molecule type" value="Genomic_DNA"/>
</dbReference>
<reference evidence="1 2" key="1">
    <citation type="submission" date="2024-06" db="EMBL/GenBank/DDBJ databases">
        <title>The Natural Products Discovery Center: Release of the First 8490 Sequenced Strains for Exploring Actinobacteria Biosynthetic Diversity.</title>
        <authorList>
            <person name="Kalkreuter E."/>
            <person name="Kautsar S.A."/>
            <person name="Yang D."/>
            <person name="Bader C.D."/>
            <person name="Teijaro C.N."/>
            <person name="Fluegel L."/>
            <person name="Davis C.M."/>
            <person name="Simpson J.R."/>
            <person name="Lauterbach L."/>
            <person name="Steele A.D."/>
            <person name="Gui C."/>
            <person name="Meng S."/>
            <person name="Li G."/>
            <person name="Viehrig K."/>
            <person name="Ye F."/>
            <person name="Su P."/>
            <person name="Kiefer A.F."/>
            <person name="Nichols A."/>
            <person name="Cepeda A.J."/>
            <person name="Yan W."/>
            <person name="Fan B."/>
            <person name="Jiang Y."/>
            <person name="Adhikari A."/>
            <person name="Zheng C.-J."/>
            <person name="Schuster L."/>
            <person name="Cowan T.M."/>
            <person name="Smanski M.J."/>
            <person name="Chevrette M.G."/>
            <person name="De Carvalho L.P.S."/>
            <person name="Shen B."/>
        </authorList>
    </citation>
    <scope>NUCLEOTIDE SEQUENCE [LARGE SCALE GENOMIC DNA]</scope>
    <source>
        <strain evidence="1 2">NPDC020594</strain>
    </source>
</reference>
<dbReference type="Proteomes" id="UP001551011">
    <property type="component" value="Unassembled WGS sequence"/>
</dbReference>
<sequence>MLRILAVRDAADAAALTGRSPAQWADAGWNLDPLGSDLAGQPFTARADPARCWTAAEAAHLADAQIGAARCRRARPVRAAPERPWDSARLR</sequence>
<organism evidence="1 2">
    <name type="scientific">Streptomyces flaveolus</name>
    <dbReference type="NCBI Taxonomy" id="67297"/>
    <lineage>
        <taxon>Bacteria</taxon>
        <taxon>Bacillati</taxon>
        <taxon>Actinomycetota</taxon>
        <taxon>Actinomycetes</taxon>
        <taxon>Kitasatosporales</taxon>
        <taxon>Streptomycetaceae</taxon>
        <taxon>Streptomyces</taxon>
    </lineage>
</organism>
<name>A0ABV3AMA3_9ACTN</name>
<keyword evidence="2" id="KW-1185">Reference proteome</keyword>
<gene>
    <name evidence="1" type="ORF">AB0H04_37270</name>
</gene>
<protein>
    <submittedName>
        <fullName evidence="1">Uncharacterized protein</fullName>
    </submittedName>
</protein>
<comment type="caution">
    <text evidence="1">The sequence shown here is derived from an EMBL/GenBank/DDBJ whole genome shotgun (WGS) entry which is preliminary data.</text>
</comment>
<accession>A0ABV3AMA3</accession>
<evidence type="ECO:0000313" key="2">
    <source>
        <dbReference type="Proteomes" id="UP001551011"/>
    </source>
</evidence>
<dbReference type="RefSeq" id="WP_030939883.1">
    <property type="nucleotide sequence ID" value="NZ_JBFAEG010000036.1"/>
</dbReference>